<dbReference type="EMBL" id="HACA01003637">
    <property type="protein sequence ID" value="CDW20998.1"/>
    <property type="molecule type" value="Transcribed_RNA"/>
</dbReference>
<sequence length="34" mass="4028">MPFICSQKTIHFAQKNDNTTKSSEFFQFPEQFIS</sequence>
<reference evidence="1" key="1">
    <citation type="submission" date="2014-05" db="EMBL/GenBank/DDBJ databases">
        <authorList>
            <person name="Chronopoulou M."/>
        </authorList>
    </citation>
    <scope>NUCLEOTIDE SEQUENCE</scope>
    <source>
        <tissue evidence="1">Whole organism</tissue>
    </source>
</reference>
<name>A0A0K2T4N7_LEPSM</name>
<proteinExistence type="predicted"/>
<evidence type="ECO:0000313" key="1">
    <source>
        <dbReference type="EMBL" id="CDW20998.1"/>
    </source>
</evidence>
<organism evidence="1">
    <name type="scientific">Lepeophtheirus salmonis</name>
    <name type="common">Salmon louse</name>
    <name type="synonym">Caligus salmonis</name>
    <dbReference type="NCBI Taxonomy" id="72036"/>
    <lineage>
        <taxon>Eukaryota</taxon>
        <taxon>Metazoa</taxon>
        <taxon>Ecdysozoa</taxon>
        <taxon>Arthropoda</taxon>
        <taxon>Crustacea</taxon>
        <taxon>Multicrustacea</taxon>
        <taxon>Hexanauplia</taxon>
        <taxon>Copepoda</taxon>
        <taxon>Siphonostomatoida</taxon>
        <taxon>Caligidae</taxon>
        <taxon>Lepeophtheirus</taxon>
    </lineage>
</organism>
<accession>A0A0K2T4N7</accession>
<dbReference type="AlphaFoldDB" id="A0A0K2T4N7"/>
<protein>
    <submittedName>
        <fullName evidence="1">Uncharacterized protein</fullName>
    </submittedName>
</protein>